<dbReference type="OrthoDB" id="3482507at2"/>
<proteinExistence type="predicted"/>
<evidence type="ECO:0000313" key="1">
    <source>
        <dbReference type="EMBL" id="SMD27152.1"/>
    </source>
</evidence>
<accession>A0A1W2FZL0</accession>
<dbReference type="InterPro" id="IPR029787">
    <property type="entry name" value="Nucleotide_cyclase"/>
</dbReference>
<dbReference type="Proteomes" id="UP000192674">
    <property type="component" value="Unassembled WGS sequence"/>
</dbReference>
<protein>
    <recommendedName>
        <fullName evidence="3">Guanylate cyclase domain-containing protein</fullName>
    </recommendedName>
</protein>
<evidence type="ECO:0008006" key="3">
    <source>
        <dbReference type="Google" id="ProtNLM"/>
    </source>
</evidence>
<keyword evidence="2" id="KW-1185">Reference proteome</keyword>
<dbReference type="EMBL" id="FWXV01000020">
    <property type="protein sequence ID" value="SMD27152.1"/>
    <property type="molecule type" value="Genomic_DNA"/>
</dbReference>
<dbReference type="SUPFAM" id="SSF55073">
    <property type="entry name" value="Nucleotide cyclase"/>
    <property type="match status" value="1"/>
</dbReference>
<evidence type="ECO:0000313" key="2">
    <source>
        <dbReference type="Proteomes" id="UP000192674"/>
    </source>
</evidence>
<dbReference type="Gene3D" id="3.30.70.1230">
    <property type="entry name" value="Nucleotide cyclase"/>
    <property type="match status" value="1"/>
</dbReference>
<dbReference type="RefSeq" id="WP_084434753.1">
    <property type="nucleotide sequence ID" value="NZ_FWXV01000020.1"/>
</dbReference>
<gene>
    <name evidence="1" type="ORF">SAMN05661093_10749</name>
</gene>
<sequence>MASGKQRPEHRSIVVLDITGSGRWDNRTQLNTRAALNAMVRTAFRAARVPKAQLVIEDRGDGMIALVPATVSKADLLSPMIPALAAAVGKHNAATPQDSRIHLRVSVHAGEIHRDAYGWAGVDLNLACRLVNCTAAYQQSPHAGVVVVVSELIHHGIVRHGYDGIDPARYIPIQVDNKEVSTQAWLHLPEAAKHPVAITLTAAS</sequence>
<organism evidence="1 2">
    <name type="scientific">Kibdelosporangium aridum</name>
    <dbReference type="NCBI Taxonomy" id="2030"/>
    <lineage>
        <taxon>Bacteria</taxon>
        <taxon>Bacillati</taxon>
        <taxon>Actinomycetota</taxon>
        <taxon>Actinomycetes</taxon>
        <taxon>Pseudonocardiales</taxon>
        <taxon>Pseudonocardiaceae</taxon>
        <taxon>Kibdelosporangium</taxon>
    </lineage>
</organism>
<name>A0A1W2FZL0_KIBAR</name>
<reference evidence="1 2" key="1">
    <citation type="submission" date="2017-04" db="EMBL/GenBank/DDBJ databases">
        <authorList>
            <person name="Afonso C.L."/>
            <person name="Miller P.J."/>
            <person name="Scott M.A."/>
            <person name="Spackman E."/>
            <person name="Goraichik I."/>
            <person name="Dimitrov K.M."/>
            <person name="Suarez D.L."/>
            <person name="Swayne D.E."/>
        </authorList>
    </citation>
    <scope>NUCLEOTIDE SEQUENCE [LARGE SCALE GENOMIC DNA]</scope>
    <source>
        <strain evidence="1 2">DSM 43828</strain>
    </source>
</reference>
<dbReference type="AlphaFoldDB" id="A0A1W2FZL0"/>